<organism evidence="11">
    <name type="scientific">Laccaria bicolor (strain S238N-H82 / ATCC MYA-4686)</name>
    <name type="common">Bicoloured deceiver</name>
    <name type="synonym">Laccaria laccata var. bicolor</name>
    <dbReference type="NCBI Taxonomy" id="486041"/>
    <lineage>
        <taxon>Eukaryota</taxon>
        <taxon>Fungi</taxon>
        <taxon>Dikarya</taxon>
        <taxon>Basidiomycota</taxon>
        <taxon>Agaricomycotina</taxon>
        <taxon>Agaricomycetes</taxon>
        <taxon>Agaricomycetidae</taxon>
        <taxon>Agaricales</taxon>
        <taxon>Agaricineae</taxon>
        <taxon>Hydnangiaceae</taxon>
        <taxon>Laccaria</taxon>
    </lineage>
</organism>
<feature type="transmembrane region" description="Helical" evidence="8">
    <location>
        <begin position="278"/>
        <end position="297"/>
    </location>
</feature>
<dbReference type="GO" id="GO:0016020">
    <property type="term" value="C:membrane"/>
    <property type="evidence" value="ECO:0007669"/>
    <property type="project" value="UniProtKB-SubCell"/>
</dbReference>
<feature type="transmembrane region" description="Helical" evidence="8">
    <location>
        <begin position="374"/>
        <end position="396"/>
    </location>
</feature>
<proteinExistence type="predicted"/>
<dbReference type="PIRSF" id="PIRSF006060">
    <property type="entry name" value="AA_transporter"/>
    <property type="match status" value="1"/>
</dbReference>
<dbReference type="InterPro" id="IPR050524">
    <property type="entry name" value="APC_YAT"/>
</dbReference>
<feature type="transmembrane region" description="Helical" evidence="8">
    <location>
        <begin position="408"/>
        <end position="429"/>
    </location>
</feature>
<dbReference type="PANTHER" id="PTHR43341">
    <property type="entry name" value="AMINO ACID PERMEASE"/>
    <property type="match status" value="1"/>
</dbReference>
<feature type="transmembrane region" description="Helical" evidence="8">
    <location>
        <begin position="107"/>
        <end position="128"/>
    </location>
</feature>
<evidence type="ECO:0000313" key="11">
    <source>
        <dbReference type="Proteomes" id="UP000001194"/>
    </source>
</evidence>
<accession>B0CSA8</accession>
<feature type="region of interest" description="Disordered" evidence="7">
    <location>
        <begin position="1"/>
        <end position="37"/>
    </location>
</feature>
<evidence type="ECO:0000256" key="2">
    <source>
        <dbReference type="ARBA" id="ARBA00022448"/>
    </source>
</evidence>
<evidence type="ECO:0000256" key="4">
    <source>
        <dbReference type="ARBA" id="ARBA00022970"/>
    </source>
</evidence>
<evidence type="ECO:0000256" key="5">
    <source>
        <dbReference type="ARBA" id="ARBA00022989"/>
    </source>
</evidence>
<reference evidence="10 11" key="1">
    <citation type="journal article" date="2008" name="Nature">
        <title>The genome of Laccaria bicolor provides insights into mycorrhizal symbiosis.</title>
        <authorList>
            <person name="Martin F."/>
            <person name="Aerts A."/>
            <person name="Ahren D."/>
            <person name="Brun A."/>
            <person name="Danchin E.G.J."/>
            <person name="Duchaussoy F."/>
            <person name="Gibon J."/>
            <person name="Kohler A."/>
            <person name="Lindquist E."/>
            <person name="Pereda V."/>
            <person name="Salamov A."/>
            <person name="Shapiro H.J."/>
            <person name="Wuyts J."/>
            <person name="Blaudez D."/>
            <person name="Buee M."/>
            <person name="Brokstein P."/>
            <person name="Canbaeck B."/>
            <person name="Cohen D."/>
            <person name="Courty P.E."/>
            <person name="Coutinho P.M."/>
            <person name="Delaruelle C."/>
            <person name="Detter J.C."/>
            <person name="Deveau A."/>
            <person name="DiFazio S."/>
            <person name="Duplessis S."/>
            <person name="Fraissinet-Tachet L."/>
            <person name="Lucic E."/>
            <person name="Frey-Klett P."/>
            <person name="Fourrey C."/>
            <person name="Feussner I."/>
            <person name="Gay G."/>
            <person name="Grimwood J."/>
            <person name="Hoegger P.J."/>
            <person name="Jain P."/>
            <person name="Kilaru S."/>
            <person name="Labbe J."/>
            <person name="Lin Y.C."/>
            <person name="Legue V."/>
            <person name="Le Tacon F."/>
            <person name="Marmeisse R."/>
            <person name="Melayah D."/>
            <person name="Montanini B."/>
            <person name="Muratet M."/>
            <person name="Nehls U."/>
            <person name="Niculita-Hirzel H."/>
            <person name="Oudot-Le Secq M.P."/>
            <person name="Peter M."/>
            <person name="Quesneville H."/>
            <person name="Rajashekar B."/>
            <person name="Reich M."/>
            <person name="Rouhier N."/>
            <person name="Schmutz J."/>
            <person name="Yin T."/>
            <person name="Chalot M."/>
            <person name="Henrissat B."/>
            <person name="Kuees U."/>
            <person name="Lucas S."/>
            <person name="Van de Peer Y."/>
            <person name="Podila G.K."/>
            <person name="Polle A."/>
            <person name="Pukkila P.J."/>
            <person name="Richardson P.M."/>
            <person name="Rouze P."/>
            <person name="Sanders I.R."/>
            <person name="Stajich J.E."/>
            <person name="Tunlid A."/>
            <person name="Tuskan G."/>
            <person name="Grigoriev I.V."/>
        </authorList>
    </citation>
    <scope>NUCLEOTIDE SEQUENCE [LARGE SCALE GENOMIC DNA]</scope>
    <source>
        <strain evidence="11">S238N-H82 / ATCC MYA-4686</strain>
    </source>
</reference>
<feature type="transmembrane region" description="Helical" evidence="8">
    <location>
        <begin position="74"/>
        <end position="95"/>
    </location>
</feature>
<dbReference type="KEGG" id="lbc:LACBIDRAFT_182249"/>
<dbReference type="HOGENOM" id="CLU_007946_12_1_1"/>
<protein>
    <submittedName>
        <fullName evidence="10">Dicarbixylic amino acid permease</fullName>
    </submittedName>
</protein>
<dbReference type="FunCoup" id="B0CSA8">
    <property type="interactions" value="202"/>
</dbReference>
<dbReference type="InterPro" id="IPR004841">
    <property type="entry name" value="AA-permease/SLC12A_dom"/>
</dbReference>
<sequence length="550" mass="60534">MGLSEKNATVHDVQPEEHHSSTLDDNEGYNEPPREQSLHRGLKARQISMIALGGAVGTGLIIGSGTALRRGGPLGLLLGYAFVGFVCYLVMVALGEMAAFLPHKKGFAGYATRFVDPALGFALGWNYLLKYLIVTPNNINAAGVVVQYWTQSVHIAIWMGKIFVVNLLGVRVFGELEFWFSSIKIVALIGLLLMGIIIDLGGNPHHDRIGFRYWKAPNGPMGKYLLDQVHDSSLSIFLGFWATLTNALFAYIGTELIGVTVGEAENPRRNIPIAIRRTFYRILVFYVGGVFVIGLIVPSTNDSLFVATKSKTGAAASPFVVATTLVGIRVLNHVINGAILIFVMSAANSDLYIGSRTLYGLAIEGKAPSIFKRVNSLGVPYPALLLCTAFCSLVFLNVHTSGAKVFGWFVNLVSTFGALTWMTIAYSHIHFMRALKAQGKSRDDLPYKAPFQPWGSWFALISTGIITLFKGFDTFLPWNVANFITSYIAVPIFFVLWLGYKLIFKTRVILPKDVDIVTGLRAIDEEEEQYLEYEKAKGPQGRFGKIWDAL</sequence>
<dbReference type="RefSeq" id="XP_001874831.1">
    <property type="nucleotide sequence ID" value="XM_001874796.1"/>
</dbReference>
<evidence type="ECO:0000256" key="6">
    <source>
        <dbReference type="ARBA" id="ARBA00023136"/>
    </source>
</evidence>
<evidence type="ECO:0000313" key="10">
    <source>
        <dbReference type="EMBL" id="EDR14272.1"/>
    </source>
</evidence>
<feature type="domain" description="Amino acid permease/ SLC12A" evidence="9">
    <location>
        <begin position="47"/>
        <end position="507"/>
    </location>
</feature>
<feature type="transmembrane region" description="Helical" evidence="8">
    <location>
        <begin position="176"/>
        <end position="198"/>
    </location>
</feature>
<dbReference type="PANTHER" id="PTHR43341:SF9">
    <property type="entry name" value="DICARBOXYLIC AMINO ACID PERMEASE"/>
    <property type="match status" value="1"/>
</dbReference>
<keyword evidence="2" id="KW-0813">Transport</keyword>
<evidence type="ECO:0000256" key="3">
    <source>
        <dbReference type="ARBA" id="ARBA00022692"/>
    </source>
</evidence>
<keyword evidence="11" id="KW-1185">Reference proteome</keyword>
<dbReference type="Pfam" id="PF00324">
    <property type="entry name" value="AA_permease"/>
    <property type="match status" value="1"/>
</dbReference>
<dbReference type="GeneID" id="6070384"/>
<dbReference type="FunFam" id="1.20.1740.10:FF:000006">
    <property type="entry name" value="General amino acid permease"/>
    <property type="match status" value="1"/>
</dbReference>
<dbReference type="GO" id="GO:0015171">
    <property type="term" value="F:amino acid transmembrane transporter activity"/>
    <property type="evidence" value="ECO:0007669"/>
    <property type="project" value="TreeGrafter"/>
</dbReference>
<evidence type="ECO:0000256" key="8">
    <source>
        <dbReference type="SAM" id="Phobius"/>
    </source>
</evidence>
<evidence type="ECO:0000259" key="9">
    <source>
        <dbReference type="Pfam" id="PF00324"/>
    </source>
</evidence>
<dbReference type="Proteomes" id="UP000001194">
    <property type="component" value="Unassembled WGS sequence"/>
</dbReference>
<dbReference type="STRING" id="486041.B0CSA8"/>
<evidence type="ECO:0000256" key="1">
    <source>
        <dbReference type="ARBA" id="ARBA00004141"/>
    </source>
</evidence>
<dbReference type="EMBL" id="DS547092">
    <property type="protein sequence ID" value="EDR14272.1"/>
    <property type="molecule type" value="Genomic_DNA"/>
</dbReference>
<keyword evidence="4" id="KW-0029">Amino-acid transport</keyword>
<keyword evidence="3 8" id="KW-0812">Transmembrane</keyword>
<feature type="transmembrane region" description="Helical" evidence="8">
    <location>
        <begin position="148"/>
        <end position="169"/>
    </location>
</feature>
<dbReference type="OrthoDB" id="10062876at2759"/>
<dbReference type="InterPro" id="IPR004840">
    <property type="entry name" value="Amino_acid_permease_CS"/>
</dbReference>
<name>B0CSA8_LACBS</name>
<keyword evidence="6 8" id="KW-0472">Membrane</keyword>
<dbReference type="PROSITE" id="PS00218">
    <property type="entry name" value="AMINO_ACID_PERMEASE_1"/>
    <property type="match status" value="1"/>
</dbReference>
<dbReference type="Gene3D" id="1.20.1740.10">
    <property type="entry name" value="Amino acid/polyamine transporter I"/>
    <property type="match status" value="1"/>
</dbReference>
<keyword evidence="5 8" id="KW-1133">Transmembrane helix</keyword>
<dbReference type="InParanoid" id="B0CSA8"/>
<feature type="transmembrane region" description="Helical" evidence="8">
    <location>
        <begin position="47"/>
        <end position="68"/>
    </location>
</feature>
<evidence type="ECO:0000256" key="7">
    <source>
        <dbReference type="SAM" id="MobiDB-lite"/>
    </source>
</evidence>
<dbReference type="AlphaFoldDB" id="B0CSA8"/>
<comment type="subcellular location">
    <subcellularLocation>
        <location evidence="1">Membrane</location>
        <topology evidence="1">Multi-pass membrane protein</topology>
    </subcellularLocation>
</comment>
<feature type="compositionally biased region" description="Basic and acidic residues" evidence="7">
    <location>
        <begin position="13"/>
        <end position="22"/>
    </location>
</feature>
<feature type="transmembrane region" description="Helical" evidence="8">
    <location>
        <begin position="481"/>
        <end position="500"/>
    </location>
</feature>
<gene>
    <name evidence="10" type="ORF">LACBIDRAFT_182249</name>
</gene>
<feature type="transmembrane region" description="Helical" evidence="8">
    <location>
        <begin position="450"/>
        <end position="469"/>
    </location>
</feature>
<feature type="transmembrane region" description="Helical" evidence="8">
    <location>
        <begin position="234"/>
        <end position="257"/>
    </location>
</feature>